<dbReference type="OrthoDB" id="9788159at2"/>
<dbReference type="Pfam" id="PF02384">
    <property type="entry name" value="N6_Mtase"/>
    <property type="match status" value="1"/>
</dbReference>
<reference evidence="4" key="2">
    <citation type="submission" date="2014-05" db="EMBL/GenBank/DDBJ databases">
        <title>Draft genome sequence of Virgibacillus massiliensis Vm-5.</title>
        <authorList>
            <person name="Khelaifia S."/>
            <person name="Croce O."/>
            <person name="Lagier J.C."/>
            <person name="Raoult D."/>
        </authorList>
    </citation>
    <scope>NUCLEOTIDE SEQUENCE [LARGE SCALE GENOMIC DNA]</scope>
    <source>
        <strain evidence="4">Vm-5</strain>
    </source>
</reference>
<dbReference type="Gene3D" id="3.40.50.150">
    <property type="entry name" value="Vaccinia Virus protein VP39"/>
    <property type="match status" value="1"/>
</dbReference>
<dbReference type="Pfam" id="PF21106">
    <property type="entry name" value="YtxK_like"/>
    <property type="match status" value="1"/>
</dbReference>
<dbReference type="EMBL" id="CCDP010000001">
    <property type="protein sequence ID" value="CDQ39311.1"/>
    <property type="molecule type" value="Genomic_DNA"/>
</dbReference>
<organism evidence="3 4">
    <name type="scientific">Virgibacillus massiliensis</name>
    <dbReference type="NCBI Taxonomy" id="1462526"/>
    <lineage>
        <taxon>Bacteria</taxon>
        <taxon>Bacillati</taxon>
        <taxon>Bacillota</taxon>
        <taxon>Bacilli</taxon>
        <taxon>Bacillales</taxon>
        <taxon>Bacillaceae</taxon>
        <taxon>Virgibacillus</taxon>
    </lineage>
</organism>
<evidence type="ECO:0000259" key="1">
    <source>
        <dbReference type="Pfam" id="PF02384"/>
    </source>
</evidence>
<dbReference type="AlphaFoldDB" id="A0A024QBJ0"/>
<dbReference type="Gene3D" id="1.10.150.470">
    <property type="match status" value="1"/>
</dbReference>
<dbReference type="GO" id="GO:0008170">
    <property type="term" value="F:N-methyltransferase activity"/>
    <property type="evidence" value="ECO:0007669"/>
    <property type="project" value="InterPro"/>
</dbReference>
<keyword evidence="3" id="KW-0808">Transferase</keyword>
<evidence type="ECO:0000313" key="4">
    <source>
        <dbReference type="Proteomes" id="UP000028875"/>
    </source>
</evidence>
<feature type="domain" description="DNA methylase adenine-specific" evidence="1">
    <location>
        <begin position="94"/>
        <end position="291"/>
    </location>
</feature>
<gene>
    <name evidence="3" type="ORF">BN990_01606</name>
</gene>
<comment type="caution">
    <text evidence="3">The sequence shown here is derived from an EMBL/GenBank/DDBJ whole genome shotgun (WGS) entry which is preliminary data.</text>
</comment>
<dbReference type="STRING" id="1462526.BN990_01606"/>
<dbReference type="SUPFAM" id="SSF53335">
    <property type="entry name" value="S-adenosyl-L-methionine-dependent methyltransferases"/>
    <property type="match status" value="1"/>
</dbReference>
<reference evidence="3 4" key="1">
    <citation type="submission" date="2014-03" db="EMBL/GenBank/DDBJ databases">
        <authorList>
            <person name="Urmite Genomes U."/>
        </authorList>
    </citation>
    <scope>NUCLEOTIDE SEQUENCE [LARGE SCALE GENOMIC DNA]</scope>
    <source>
        <strain evidence="3 4">Vm-5</strain>
    </source>
</reference>
<keyword evidence="3" id="KW-0489">Methyltransferase</keyword>
<dbReference type="eggNOG" id="COG0827">
    <property type="taxonomic scope" value="Bacteria"/>
</dbReference>
<dbReference type="InterPro" id="IPR003356">
    <property type="entry name" value="DNA_methylase_A-5"/>
</dbReference>
<accession>A0A024QBJ0</accession>
<dbReference type="GO" id="GO:0032259">
    <property type="term" value="P:methylation"/>
    <property type="evidence" value="ECO:0007669"/>
    <property type="project" value="UniProtKB-KW"/>
</dbReference>
<dbReference type="PANTHER" id="PTHR41313">
    <property type="entry name" value="ADENINE-SPECIFIC METHYLTRANSFERASE"/>
    <property type="match status" value="1"/>
</dbReference>
<dbReference type="PIRSF" id="PIRSF026567">
    <property type="entry name" value="Adenine_mtase_bact_prd"/>
    <property type="match status" value="1"/>
</dbReference>
<dbReference type="RefSeq" id="WP_021290854.1">
    <property type="nucleotide sequence ID" value="NZ_BNER01000002.1"/>
</dbReference>
<proteinExistence type="predicted"/>
<dbReference type="InterPro" id="IPR029063">
    <property type="entry name" value="SAM-dependent_MTases_sf"/>
</dbReference>
<dbReference type="InterPro" id="IPR048375">
    <property type="entry name" value="YtxK-like_N"/>
</dbReference>
<evidence type="ECO:0000313" key="3">
    <source>
        <dbReference type="EMBL" id="CDQ39311.1"/>
    </source>
</evidence>
<dbReference type="Proteomes" id="UP000028875">
    <property type="component" value="Unassembled WGS sequence"/>
</dbReference>
<name>A0A024QBJ0_9BACI</name>
<keyword evidence="4" id="KW-1185">Reference proteome</keyword>
<dbReference type="InterPro" id="IPR016843">
    <property type="entry name" value="S-AdoMet-dep_Ade-MeTrfase_prd"/>
</dbReference>
<dbReference type="GO" id="GO:0003677">
    <property type="term" value="F:DNA binding"/>
    <property type="evidence" value="ECO:0007669"/>
    <property type="project" value="InterPro"/>
</dbReference>
<dbReference type="InterPro" id="IPR052933">
    <property type="entry name" value="DNA_Protect_Modify"/>
</dbReference>
<feature type="domain" description="YtxK-like N-terminal helical" evidence="2">
    <location>
        <begin position="7"/>
        <end position="85"/>
    </location>
</feature>
<dbReference type="PRINTS" id="PR00507">
    <property type="entry name" value="N12N6MTFRASE"/>
</dbReference>
<dbReference type="PANTHER" id="PTHR41313:SF1">
    <property type="entry name" value="DNA METHYLASE ADENINE-SPECIFIC DOMAIN-CONTAINING PROTEIN"/>
    <property type="match status" value="1"/>
</dbReference>
<dbReference type="CDD" id="cd02440">
    <property type="entry name" value="AdoMet_MTases"/>
    <property type="match status" value="1"/>
</dbReference>
<sequence>MEKTNVETLYEWLDQTTELIQHHVNEPYLESLSYTMEIVFSQEVPVDIDESLSTKLKQALDELTIDAYSSEEKRKANQLAIIKGMTGSTQQQHLMTPETVSLMIGYLAGKLLSDKTDPVRVFDPAGGTGNLITAVLNQLVQEKEAFASEVDSTLIQLAVWNANLQKINIEFFHQDSLRPFLLDPVDLVVADLPVGYYPDDLRANEFKLKANEGHSYAHHLFIEQSLNYTIAGGYLLFVVPEFLFDSDQSDQLQQFIHEHAHMVGVLRLPDTAFKSEKHQKSILILQKKGHHTHSPKQPLLVKMPSFTNTNAMGDILGQINNWFQTYKKELSSNE</sequence>
<protein>
    <submittedName>
        <fullName evidence="3">DNA methylase</fullName>
    </submittedName>
</protein>
<evidence type="ECO:0000259" key="2">
    <source>
        <dbReference type="Pfam" id="PF21106"/>
    </source>
</evidence>